<dbReference type="InterPro" id="IPR015424">
    <property type="entry name" value="PyrdxlP-dep_Trfase"/>
</dbReference>
<dbReference type="SUPFAM" id="SSF53383">
    <property type="entry name" value="PLP-dependent transferases"/>
    <property type="match status" value="1"/>
</dbReference>
<feature type="modified residue" description="N6-(pyridoxal phosphate)lysine" evidence="2">
    <location>
        <position position="181"/>
    </location>
</feature>
<dbReference type="InterPro" id="IPR015421">
    <property type="entry name" value="PyrdxlP-dep_Trfase_major"/>
</dbReference>
<dbReference type="AlphaFoldDB" id="A0A7C4KGZ8"/>
<evidence type="ECO:0000256" key="3">
    <source>
        <dbReference type="RuleBase" id="RU004508"/>
    </source>
</evidence>
<dbReference type="PIRSF" id="PIRSF000390">
    <property type="entry name" value="PLP_StrS"/>
    <property type="match status" value="1"/>
</dbReference>
<reference evidence="4" key="1">
    <citation type="journal article" date="2020" name="mSystems">
        <title>Genome- and Community-Level Interaction Insights into Carbon Utilization and Element Cycling Functions of Hydrothermarchaeota in Hydrothermal Sediment.</title>
        <authorList>
            <person name="Zhou Z."/>
            <person name="Liu Y."/>
            <person name="Xu W."/>
            <person name="Pan J."/>
            <person name="Luo Z.H."/>
            <person name="Li M."/>
        </authorList>
    </citation>
    <scope>NUCLEOTIDE SEQUENCE [LARGE SCALE GENOMIC DNA]</scope>
    <source>
        <strain evidence="4">SpSt-573</strain>
    </source>
</reference>
<dbReference type="Pfam" id="PF01041">
    <property type="entry name" value="DegT_DnrJ_EryC1"/>
    <property type="match status" value="1"/>
</dbReference>
<dbReference type="PANTHER" id="PTHR30244">
    <property type="entry name" value="TRANSAMINASE"/>
    <property type="match status" value="1"/>
</dbReference>
<keyword evidence="4" id="KW-0808">Transferase</keyword>
<dbReference type="GO" id="GO:0000271">
    <property type="term" value="P:polysaccharide biosynthetic process"/>
    <property type="evidence" value="ECO:0007669"/>
    <property type="project" value="TreeGrafter"/>
</dbReference>
<keyword evidence="4" id="KW-0032">Aminotransferase</keyword>
<name>A0A7C4KGZ8_9CHLR</name>
<dbReference type="InterPro" id="IPR015422">
    <property type="entry name" value="PyrdxlP-dep_Trfase_small"/>
</dbReference>
<organism evidence="4">
    <name type="scientific">Anaerolinea thermolimosa</name>
    <dbReference type="NCBI Taxonomy" id="229919"/>
    <lineage>
        <taxon>Bacteria</taxon>
        <taxon>Bacillati</taxon>
        <taxon>Chloroflexota</taxon>
        <taxon>Anaerolineae</taxon>
        <taxon>Anaerolineales</taxon>
        <taxon>Anaerolineaceae</taxon>
        <taxon>Anaerolinea</taxon>
    </lineage>
</organism>
<dbReference type="PANTHER" id="PTHR30244:SF34">
    <property type="entry name" value="DTDP-4-AMINO-4,6-DIDEOXYGALACTOSE TRANSAMINASE"/>
    <property type="match status" value="1"/>
</dbReference>
<evidence type="ECO:0000256" key="2">
    <source>
        <dbReference type="PIRSR" id="PIRSR000390-2"/>
    </source>
</evidence>
<dbReference type="Gene3D" id="3.40.640.10">
    <property type="entry name" value="Type I PLP-dependent aspartate aminotransferase-like (Major domain)"/>
    <property type="match status" value="1"/>
</dbReference>
<evidence type="ECO:0000313" key="4">
    <source>
        <dbReference type="EMBL" id="HGS21372.1"/>
    </source>
</evidence>
<dbReference type="GO" id="GO:0030170">
    <property type="term" value="F:pyridoxal phosphate binding"/>
    <property type="evidence" value="ECO:0007669"/>
    <property type="project" value="TreeGrafter"/>
</dbReference>
<dbReference type="GO" id="GO:0008483">
    <property type="term" value="F:transaminase activity"/>
    <property type="evidence" value="ECO:0007669"/>
    <property type="project" value="UniProtKB-KW"/>
</dbReference>
<gene>
    <name evidence="4" type="ORF">ENT37_05845</name>
</gene>
<comment type="caution">
    <text evidence="4">The sequence shown here is derived from an EMBL/GenBank/DDBJ whole genome shotgun (WGS) entry which is preliminary data.</text>
</comment>
<dbReference type="EMBL" id="DSYK01000294">
    <property type="protein sequence ID" value="HGS21372.1"/>
    <property type="molecule type" value="Genomic_DNA"/>
</dbReference>
<accession>A0A7C4KGZ8</accession>
<keyword evidence="2 3" id="KW-0663">Pyridoxal phosphate</keyword>
<dbReference type="Gene3D" id="3.90.1150.10">
    <property type="entry name" value="Aspartate Aminotransferase, domain 1"/>
    <property type="match status" value="1"/>
</dbReference>
<proteinExistence type="inferred from homology"/>
<dbReference type="CDD" id="cd00616">
    <property type="entry name" value="AHBA_syn"/>
    <property type="match status" value="1"/>
</dbReference>
<protein>
    <submittedName>
        <fullName evidence="4">DegT/DnrJ/EryC1/StrS family aminotransferase</fullName>
    </submittedName>
</protein>
<comment type="similarity">
    <text evidence="3">Belongs to the DegT/DnrJ/EryC1 family.</text>
</comment>
<evidence type="ECO:0000256" key="1">
    <source>
        <dbReference type="PIRSR" id="PIRSR000390-1"/>
    </source>
</evidence>
<dbReference type="InterPro" id="IPR000653">
    <property type="entry name" value="DegT/StrS_aminotransferase"/>
</dbReference>
<sequence>MAIPVSRPSIGQEELKEIEKVFSTGWLGLGSTVFEFENELKNYLGAKHVLAVNTGTTALHIALDAFGIKDGDEVIVPSLTFCASIQVITAVRARPVFCEVSPDTLNVDIEDIKRKVTNKTKAIMPVHYCGQACDMDELIKIGKTYGIAIIEDAAHAFGSTYKGRKIGSFGDATCFSFDPIKNLTCGEGGAVVLSDDAIAESIRKKRILGIDKDTWHRYRNERTWFYEVTMQGYRYHMSNINAAIGIAQFKKVGKFIQKKKEIVQKYNDAFRNIDGLKILDWNLEETAPFTYIVRVLNGKREELIEFLKGKGVGTGIHYIPNHLQPYFKPFSTSLPVTEKIGEEILTLPLFYDITDEQVANVIDSVCDFFMKK</sequence>
<feature type="active site" description="Proton acceptor" evidence="1">
    <location>
        <position position="181"/>
    </location>
</feature>